<keyword evidence="2" id="KW-1185">Reference proteome</keyword>
<comment type="caution">
    <text evidence="1">The sequence shown here is derived from an EMBL/GenBank/DDBJ whole genome shotgun (WGS) entry which is preliminary data.</text>
</comment>
<accession>A0ACB8FCE3</accession>
<dbReference type="Proteomes" id="UP000827872">
    <property type="component" value="Linkage Group LG09"/>
</dbReference>
<name>A0ACB8FCE3_9SAUR</name>
<protein>
    <submittedName>
        <fullName evidence="1">Uncharacterized protein</fullName>
    </submittedName>
</protein>
<reference evidence="1" key="1">
    <citation type="submission" date="2021-08" db="EMBL/GenBank/DDBJ databases">
        <title>The first chromosome-level gecko genome reveals the dynamic sex chromosomes of Neotropical dwarf geckos (Sphaerodactylidae: Sphaerodactylus).</title>
        <authorList>
            <person name="Pinto B.J."/>
            <person name="Keating S.E."/>
            <person name="Gamble T."/>
        </authorList>
    </citation>
    <scope>NUCLEOTIDE SEQUENCE</scope>
    <source>
        <strain evidence="1">TG3544</strain>
    </source>
</reference>
<evidence type="ECO:0000313" key="2">
    <source>
        <dbReference type="Proteomes" id="UP000827872"/>
    </source>
</evidence>
<evidence type="ECO:0000313" key="1">
    <source>
        <dbReference type="EMBL" id="KAH8002887.1"/>
    </source>
</evidence>
<organism evidence="1 2">
    <name type="scientific">Sphaerodactylus townsendi</name>
    <dbReference type="NCBI Taxonomy" id="933632"/>
    <lineage>
        <taxon>Eukaryota</taxon>
        <taxon>Metazoa</taxon>
        <taxon>Chordata</taxon>
        <taxon>Craniata</taxon>
        <taxon>Vertebrata</taxon>
        <taxon>Euteleostomi</taxon>
        <taxon>Lepidosauria</taxon>
        <taxon>Squamata</taxon>
        <taxon>Bifurcata</taxon>
        <taxon>Gekkota</taxon>
        <taxon>Sphaerodactylidae</taxon>
        <taxon>Sphaerodactylus</taxon>
    </lineage>
</organism>
<sequence>MAGTDGMTSGQLTDEPDEGTGQVPDKDEIPRDPDLGDKEKDMILTWVPCKVPTVRRVLDHPTLGPLSVAVLEAKAAGQYQFVVKIPVVKPSFDFCC</sequence>
<dbReference type="EMBL" id="CM037622">
    <property type="protein sequence ID" value="KAH8002887.1"/>
    <property type="molecule type" value="Genomic_DNA"/>
</dbReference>
<gene>
    <name evidence="1" type="ORF">K3G42_002805</name>
</gene>
<proteinExistence type="predicted"/>